<organism evidence="3 4">
    <name type="scientific">Glycocaulis albus</name>
    <dbReference type="NCBI Taxonomy" id="1382801"/>
    <lineage>
        <taxon>Bacteria</taxon>
        <taxon>Pseudomonadati</taxon>
        <taxon>Pseudomonadota</taxon>
        <taxon>Alphaproteobacteria</taxon>
        <taxon>Maricaulales</taxon>
        <taxon>Maricaulaceae</taxon>
        <taxon>Glycocaulis</taxon>
    </lineage>
</organism>
<dbReference type="EMBL" id="BMFS01000003">
    <property type="protein sequence ID" value="GGG95932.1"/>
    <property type="molecule type" value="Genomic_DNA"/>
</dbReference>
<evidence type="ECO:0000256" key="1">
    <source>
        <dbReference type="SAM" id="SignalP"/>
    </source>
</evidence>
<dbReference type="InterPro" id="IPR027367">
    <property type="entry name" value="Gly-zipper_YMGG"/>
</dbReference>
<feature type="signal peptide" evidence="1">
    <location>
        <begin position="1"/>
        <end position="17"/>
    </location>
</feature>
<dbReference type="RefSeq" id="WP_188451410.1">
    <property type="nucleotide sequence ID" value="NZ_BMFS01000003.1"/>
</dbReference>
<feature type="domain" description="YMGG-like Gly-zipper" evidence="2">
    <location>
        <begin position="22"/>
        <end position="70"/>
    </location>
</feature>
<dbReference type="PROSITE" id="PS51257">
    <property type="entry name" value="PROKAR_LIPOPROTEIN"/>
    <property type="match status" value="1"/>
</dbReference>
<dbReference type="Proteomes" id="UP000648722">
    <property type="component" value="Unassembled WGS sequence"/>
</dbReference>
<reference evidence="4" key="1">
    <citation type="journal article" date="2019" name="Int. J. Syst. Evol. Microbiol.">
        <title>The Global Catalogue of Microorganisms (GCM) 10K type strain sequencing project: providing services to taxonomists for standard genome sequencing and annotation.</title>
        <authorList>
            <consortium name="The Broad Institute Genomics Platform"/>
            <consortium name="The Broad Institute Genome Sequencing Center for Infectious Disease"/>
            <person name="Wu L."/>
            <person name="Ma J."/>
        </authorList>
    </citation>
    <scope>NUCLEOTIDE SEQUENCE [LARGE SCALE GENOMIC DNA]</scope>
    <source>
        <strain evidence="4">CGMCC 1.12766</strain>
    </source>
</reference>
<accession>A0ABQ1XK97</accession>
<keyword evidence="1" id="KW-0732">Signal</keyword>
<feature type="chain" id="PRO_5047399634" evidence="1">
    <location>
        <begin position="18"/>
        <end position="117"/>
    </location>
</feature>
<evidence type="ECO:0000313" key="3">
    <source>
        <dbReference type="EMBL" id="GGG95932.1"/>
    </source>
</evidence>
<evidence type="ECO:0000259" key="2">
    <source>
        <dbReference type="Pfam" id="PF13441"/>
    </source>
</evidence>
<name>A0ABQ1XK97_9PROT</name>
<protein>
    <submittedName>
        <fullName evidence="3">Outer membrane protein</fullName>
    </submittedName>
</protein>
<dbReference type="Pfam" id="PF13441">
    <property type="entry name" value="Gly-zipper_YMGG"/>
    <property type="match status" value="1"/>
</dbReference>
<keyword evidence="4" id="KW-1185">Reference proteome</keyword>
<gene>
    <name evidence="3" type="ORF">GCM10007420_09430</name>
</gene>
<proteinExistence type="predicted"/>
<comment type="caution">
    <text evidence="3">The sequence shown here is derived from an EMBL/GenBank/DDBJ whole genome shotgun (WGS) entry which is preliminary data.</text>
</comment>
<sequence length="117" mass="12062">MRKLMIIAVAAPAVVMAGCATNNTVRGAAGGAAAGALAGAVIGNNTGSGDARQGAAIGAVVGGAVGAYAGCREDGGCRWNQNNRNHSQLYYDQRAGRYYYIDQRSGVTYWQNGEYRG</sequence>
<evidence type="ECO:0000313" key="4">
    <source>
        <dbReference type="Proteomes" id="UP000648722"/>
    </source>
</evidence>